<sequence length="78" mass="8804">MEATALSTIPSLNPFSMSLQSTQLEDPSFALTMEDMELIKQHLKANGTFNESQEVGMAQQCDRSCLADKLRCFLEKFR</sequence>
<dbReference type="EMBL" id="UYRV01123733">
    <property type="protein sequence ID" value="VDN33982.1"/>
    <property type="molecule type" value="Genomic_DNA"/>
</dbReference>
<name>A0A3P7QQ96_CYLGO</name>
<evidence type="ECO:0000313" key="1">
    <source>
        <dbReference type="EMBL" id="VDN33982.1"/>
    </source>
</evidence>
<organism evidence="1 2">
    <name type="scientific">Cylicostephanus goldi</name>
    <name type="common">Nematode worm</name>
    <dbReference type="NCBI Taxonomy" id="71465"/>
    <lineage>
        <taxon>Eukaryota</taxon>
        <taxon>Metazoa</taxon>
        <taxon>Ecdysozoa</taxon>
        <taxon>Nematoda</taxon>
        <taxon>Chromadorea</taxon>
        <taxon>Rhabditida</taxon>
        <taxon>Rhabditina</taxon>
        <taxon>Rhabditomorpha</taxon>
        <taxon>Strongyloidea</taxon>
        <taxon>Strongylidae</taxon>
        <taxon>Cylicostephanus</taxon>
    </lineage>
</organism>
<dbReference type="OrthoDB" id="5853327at2759"/>
<reference evidence="1 2" key="1">
    <citation type="submission" date="2018-11" db="EMBL/GenBank/DDBJ databases">
        <authorList>
            <consortium name="Pathogen Informatics"/>
        </authorList>
    </citation>
    <scope>NUCLEOTIDE SEQUENCE [LARGE SCALE GENOMIC DNA]</scope>
</reference>
<protein>
    <submittedName>
        <fullName evidence="1">Uncharacterized protein</fullName>
    </submittedName>
</protein>
<accession>A0A3P7QQ96</accession>
<dbReference type="Proteomes" id="UP000271889">
    <property type="component" value="Unassembled WGS sequence"/>
</dbReference>
<gene>
    <name evidence="1" type="ORF">CGOC_LOCUS12513</name>
</gene>
<proteinExistence type="predicted"/>
<keyword evidence="2" id="KW-1185">Reference proteome</keyword>
<dbReference type="AlphaFoldDB" id="A0A3P7QQ96"/>
<evidence type="ECO:0000313" key="2">
    <source>
        <dbReference type="Proteomes" id="UP000271889"/>
    </source>
</evidence>